<accession>A0A9D1A881</accession>
<dbReference type="Gene3D" id="3.40.50.1000">
    <property type="entry name" value="HAD superfamily/HAD-like"/>
    <property type="match status" value="1"/>
</dbReference>
<organism evidence="1 2">
    <name type="scientific">Candidatus Avoscillospira stercoripullorum</name>
    <dbReference type="NCBI Taxonomy" id="2840709"/>
    <lineage>
        <taxon>Bacteria</taxon>
        <taxon>Bacillati</taxon>
        <taxon>Bacillota</taxon>
        <taxon>Clostridia</taxon>
        <taxon>Eubacteriales</taxon>
        <taxon>Oscillospiraceae</taxon>
        <taxon>Oscillospiraceae incertae sedis</taxon>
        <taxon>Candidatus Avoscillospira</taxon>
    </lineage>
</organism>
<gene>
    <name evidence="1" type="ORF">IAA70_01080</name>
</gene>
<name>A0A9D1A881_9FIRM</name>
<dbReference type="PANTHER" id="PTHR10000:SF8">
    <property type="entry name" value="HAD SUPERFAMILY HYDROLASE-LIKE, TYPE 3"/>
    <property type="match status" value="1"/>
</dbReference>
<dbReference type="SUPFAM" id="SSF56784">
    <property type="entry name" value="HAD-like"/>
    <property type="match status" value="1"/>
</dbReference>
<evidence type="ECO:0000313" key="2">
    <source>
        <dbReference type="Proteomes" id="UP000824258"/>
    </source>
</evidence>
<comment type="caution">
    <text evidence="1">The sequence shown here is derived from an EMBL/GenBank/DDBJ whole genome shotgun (WGS) entry which is preliminary data.</text>
</comment>
<dbReference type="Gene3D" id="3.30.1240.10">
    <property type="match status" value="1"/>
</dbReference>
<dbReference type="PROSITE" id="PS01229">
    <property type="entry name" value="COF_2"/>
    <property type="match status" value="1"/>
</dbReference>
<protein>
    <submittedName>
        <fullName evidence="1">HAD-IIB family hydrolase</fullName>
    </submittedName>
</protein>
<reference evidence="1" key="2">
    <citation type="journal article" date="2021" name="PeerJ">
        <title>Extensive microbial diversity within the chicken gut microbiome revealed by metagenomics and culture.</title>
        <authorList>
            <person name="Gilroy R."/>
            <person name="Ravi A."/>
            <person name="Getino M."/>
            <person name="Pursley I."/>
            <person name="Horton D.L."/>
            <person name="Alikhan N.F."/>
            <person name="Baker D."/>
            <person name="Gharbi K."/>
            <person name="Hall N."/>
            <person name="Watson M."/>
            <person name="Adriaenssens E.M."/>
            <person name="Foster-Nyarko E."/>
            <person name="Jarju S."/>
            <person name="Secka A."/>
            <person name="Antonio M."/>
            <person name="Oren A."/>
            <person name="Chaudhuri R.R."/>
            <person name="La Ragione R."/>
            <person name="Hildebrand F."/>
            <person name="Pallen M.J."/>
        </authorList>
    </citation>
    <scope>NUCLEOTIDE SEQUENCE</scope>
    <source>
        <strain evidence="1">ChiHjej9B8-7071</strain>
    </source>
</reference>
<dbReference type="PANTHER" id="PTHR10000">
    <property type="entry name" value="PHOSPHOSERINE PHOSPHATASE"/>
    <property type="match status" value="1"/>
</dbReference>
<sequence length="279" mass="30528">MGRFSDYLLISDFDLTLTGHDDRVPQANVDALKAWIAEGGAFSIATGRSLMMAWRRVRDLPRNAPLITFNGAFCSEPTTGETVFSFPMPESYKALLAPILAERPDLSVELQGLEGHYVYHIDENRAQYLDSHGVTTFRSPLEEVKSEILKFSIYAPGDLLFGADYESETARYFRALSQSFNAQGAGQFEAVNSRPNMVEVQSARCSKGKTARALADRLGRKYLVAVGDSENDLSMIEAADFGFTPSDGDPSFAARGIAQAAPCGEGTVADVIARMREMV</sequence>
<dbReference type="AlphaFoldDB" id="A0A9D1A881"/>
<dbReference type="InterPro" id="IPR036412">
    <property type="entry name" value="HAD-like_sf"/>
</dbReference>
<dbReference type="InterPro" id="IPR023214">
    <property type="entry name" value="HAD_sf"/>
</dbReference>
<proteinExistence type="predicted"/>
<dbReference type="GO" id="GO:0016791">
    <property type="term" value="F:phosphatase activity"/>
    <property type="evidence" value="ECO:0007669"/>
    <property type="project" value="UniProtKB-ARBA"/>
</dbReference>
<dbReference type="GO" id="GO:0005829">
    <property type="term" value="C:cytosol"/>
    <property type="evidence" value="ECO:0007669"/>
    <property type="project" value="TreeGrafter"/>
</dbReference>
<dbReference type="GO" id="GO:0000287">
    <property type="term" value="F:magnesium ion binding"/>
    <property type="evidence" value="ECO:0007669"/>
    <property type="project" value="TreeGrafter"/>
</dbReference>
<reference evidence="1" key="1">
    <citation type="submission" date="2020-10" db="EMBL/GenBank/DDBJ databases">
        <authorList>
            <person name="Gilroy R."/>
        </authorList>
    </citation>
    <scope>NUCLEOTIDE SEQUENCE</scope>
    <source>
        <strain evidence="1">ChiHjej9B8-7071</strain>
    </source>
</reference>
<dbReference type="InterPro" id="IPR006379">
    <property type="entry name" value="HAD-SF_hydro_IIB"/>
</dbReference>
<dbReference type="Proteomes" id="UP000824258">
    <property type="component" value="Unassembled WGS sequence"/>
</dbReference>
<keyword evidence="1" id="KW-0378">Hydrolase</keyword>
<dbReference type="NCBIfam" id="TIGR01484">
    <property type="entry name" value="HAD-SF-IIB"/>
    <property type="match status" value="1"/>
</dbReference>
<evidence type="ECO:0000313" key="1">
    <source>
        <dbReference type="EMBL" id="HIR08975.1"/>
    </source>
</evidence>
<dbReference type="Pfam" id="PF08282">
    <property type="entry name" value="Hydrolase_3"/>
    <property type="match status" value="1"/>
</dbReference>
<dbReference type="EMBL" id="DVGD01000032">
    <property type="protein sequence ID" value="HIR08975.1"/>
    <property type="molecule type" value="Genomic_DNA"/>
</dbReference>